<evidence type="ECO:0000313" key="3">
    <source>
        <dbReference type="Proteomes" id="UP001231941"/>
    </source>
</evidence>
<keyword evidence="2" id="KW-0418">Kinase</keyword>
<keyword evidence="2" id="KW-0723">Serine/threonine-protein kinase</keyword>
<name>A0ABT9J323_9BACL</name>
<sequence length="293" mass="34154">MEQNHYRVKLDDVEFQLQEAHNFDWLQKLGRVFSVFDQQDSGNICFGVESSSGEKLFIKYAGARTLYYSGQTHDAIHRLKDAVHLYDKLSYPSLIKMIDHFEVESGFGYAVVFEWFAGETLHPHWSFPPPAKYNDPASPYYRYKQLSVKQRLQSLDRIFSFHLYVENMGYVAVDFYDGSLLYDFKNNEIKVCDIDVYQKKPFINDMGRLWGSSRFMSPEEFIKGAQIDERTNVYNMGAMAFALVGGELDRSFTKWEAGKELYEVSLTAIKSERELRYSSITEFKAAWDSAIQY</sequence>
<dbReference type="InterPro" id="IPR000719">
    <property type="entry name" value="Prot_kinase_dom"/>
</dbReference>
<dbReference type="EMBL" id="JAVAMP010000007">
    <property type="protein sequence ID" value="MDP5275415.1"/>
    <property type="molecule type" value="Genomic_DNA"/>
</dbReference>
<evidence type="ECO:0000313" key="2">
    <source>
        <dbReference type="EMBL" id="MDP5275415.1"/>
    </source>
</evidence>
<evidence type="ECO:0000259" key="1">
    <source>
        <dbReference type="PROSITE" id="PS50011"/>
    </source>
</evidence>
<comment type="caution">
    <text evidence="2">The sequence shown here is derived from an EMBL/GenBank/DDBJ whole genome shotgun (WGS) entry which is preliminary data.</text>
</comment>
<dbReference type="Gene3D" id="1.10.510.10">
    <property type="entry name" value="Transferase(Phosphotransferase) domain 1"/>
    <property type="match status" value="1"/>
</dbReference>
<protein>
    <submittedName>
        <fullName evidence="2">Serine/threonine protein kinase</fullName>
    </submittedName>
</protein>
<proteinExistence type="predicted"/>
<dbReference type="Proteomes" id="UP001231941">
    <property type="component" value="Unassembled WGS sequence"/>
</dbReference>
<keyword evidence="2" id="KW-0808">Transferase</keyword>
<reference evidence="2 3" key="1">
    <citation type="submission" date="2023-08" db="EMBL/GenBank/DDBJ databases">
        <authorList>
            <person name="Park J.-S."/>
        </authorList>
    </citation>
    <scope>NUCLEOTIDE SEQUENCE [LARGE SCALE GENOMIC DNA]</scope>
    <source>
        <strain evidence="2 3">2205SS18-9</strain>
    </source>
</reference>
<dbReference type="PROSITE" id="PS50011">
    <property type="entry name" value="PROTEIN_KINASE_DOM"/>
    <property type="match status" value="1"/>
</dbReference>
<dbReference type="SUPFAM" id="SSF56112">
    <property type="entry name" value="Protein kinase-like (PK-like)"/>
    <property type="match status" value="1"/>
</dbReference>
<dbReference type="InterPro" id="IPR011009">
    <property type="entry name" value="Kinase-like_dom_sf"/>
</dbReference>
<accession>A0ABT9J323</accession>
<gene>
    <name evidence="2" type="ORF">Q5Y73_15005</name>
</gene>
<dbReference type="GO" id="GO:0004674">
    <property type="term" value="F:protein serine/threonine kinase activity"/>
    <property type="evidence" value="ECO:0007669"/>
    <property type="project" value="UniProtKB-KW"/>
</dbReference>
<organism evidence="2 3">
    <name type="scientific">Chengkuizengella axinellae</name>
    <dbReference type="NCBI Taxonomy" id="3064388"/>
    <lineage>
        <taxon>Bacteria</taxon>
        <taxon>Bacillati</taxon>
        <taxon>Bacillota</taxon>
        <taxon>Bacilli</taxon>
        <taxon>Bacillales</taxon>
        <taxon>Paenibacillaceae</taxon>
        <taxon>Chengkuizengella</taxon>
    </lineage>
</organism>
<feature type="domain" description="Protein kinase" evidence="1">
    <location>
        <begin position="30"/>
        <end position="293"/>
    </location>
</feature>
<dbReference type="RefSeq" id="WP_305992722.1">
    <property type="nucleotide sequence ID" value="NZ_JAVAMP010000007.1"/>
</dbReference>
<keyword evidence="3" id="KW-1185">Reference proteome</keyword>